<keyword evidence="3" id="KW-0479">Metal-binding</keyword>
<dbReference type="OrthoDB" id="186625at2759"/>
<reference evidence="8" key="1">
    <citation type="submission" date="2019-10" db="EMBL/GenBank/DDBJ databases">
        <authorList>
            <consortium name="DOE Joint Genome Institute"/>
            <person name="Kuo A."/>
            <person name="Miyauchi S."/>
            <person name="Kiss E."/>
            <person name="Drula E."/>
            <person name="Kohler A."/>
            <person name="Sanchez-Garcia M."/>
            <person name="Andreopoulos B."/>
            <person name="Barry K.W."/>
            <person name="Bonito G."/>
            <person name="Buee M."/>
            <person name="Carver A."/>
            <person name="Chen C."/>
            <person name="Cichocki N."/>
            <person name="Clum A."/>
            <person name="Culley D."/>
            <person name="Crous P.W."/>
            <person name="Fauchery L."/>
            <person name="Girlanda M."/>
            <person name="Hayes R."/>
            <person name="Keri Z."/>
            <person name="LaButti K."/>
            <person name="Lipzen A."/>
            <person name="Lombard V."/>
            <person name="Magnuson J."/>
            <person name="Maillard F."/>
            <person name="Morin E."/>
            <person name="Murat C."/>
            <person name="Nolan M."/>
            <person name="Ohm R."/>
            <person name="Pangilinan J."/>
            <person name="Pereira M."/>
            <person name="Perotto S."/>
            <person name="Peter M."/>
            <person name="Riley R."/>
            <person name="Sitrit Y."/>
            <person name="Stielow B."/>
            <person name="Szollosi G."/>
            <person name="Zifcakova L."/>
            <person name="Stursova M."/>
            <person name="Spatafora J.W."/>
            <person name="Tedersoo L."/>
            <person name="Vaario L.-M."/>
            <person name="Yamada A."/>
            <person name="Yan M."/>
            <person name="Wang P."/>
            <person name="Xu J."/>
            <person name="Bruns T."/>
            <person name="Baldrian P."/>
            <person name="Vilgalys R."/>
            <person name="Henrissat B."/>
            <person name="Grigoriev I.V."/>
            <person name="Hibbett D."/>
            <person name="Nagy L.G."/>
            <person name="Martin F.M."/>
        </authorList>
    </citation>
    <scope>NUCLEOTIDE SEQUENCE</scope>
    <source>
        <strain evidence="8">Prilba</strain>
    </source>
</reference>
<name>A0A9P5JW70_9AGAM</name>
<keyword evidence="4" id="KW-0677">Repeat</keyword>
<evidence type="ECO:0000313" key="8">
    <source>
        <dbReference type="EMBL" id="KAF8465602.1"/>
    </source>
</evidence>
<dbReference type="PROSITE" id="PS50222">
    <property type="entry name" value="EF_HAND_2"/>
    <property type="match status" value="2"/>
</dbReference>
<evidence type="ECO:0000256" key="2">
    <source>
        <dbReference type="ARBA" id="ARBA00022490"/>
    </source>
</evidence>
<evidence type="ECO:0000256" key="1">
    <source>
        <dbReference type="ARBA" id="ARBA00004496"/>
    </source>
</evidence>
<dbReference type="PANTHER" id="PTHR46212:SF3">
    <property type="entry name" value="GH27120P"/>
    <property type="match status" value="1"/>
</dbReference>
<keyword evidence="9" id="KW-1185">Reference proteome</keyword>
<comment type="subcellular location">
    <subcellularLocation>
        <location evidence="1">Cytoplasm</location>
    </subcellularLocation>
</comment>
<evidence type="ECO:0000256" key="4">
    <source>
        <dbReference type="ARBA" id="ARBA00022737"/>
    </source>
</evidence>
<dbReference type="InterPro" id="IPR002048">
    <property type="entry name" value="EF_hand_dom"/>
</dbReference>
<dbReference type="GO" id="GO:0048306">
    <property type="term" value="F:calcium-dependent protein binding"/>
    <property type="evidence" value="ECO:0007669"/>
    <property type="project" value="UniProtKB-ARBA"/>
</dbReference>
<dbReference type="Pfam" id="PF13202">
    <property type="entry name" value="EF-hand_5"/>
    <property type="match status" value="1"/>
</dbReference>
<feature type="domain" description="EF-hand" evidence="7">
    <location>
        <begin position="111"/>
        <end position="146"/>
    </location>
</feature>
<dbReference type="PROSITE" id="PS00018">
    <property type="entry name" value="EF_HAND_1"/>
    <property type="match status" value="1"/>
</dbReference>
<dbReference type="SUPFAM" id="SSF47473">
    <property type="entry name" value="EF-hand"/>
    <property type="match status" value="1"/>
</dbReference>
<evidence type="ECO:0000256" key="3">
    <source>
        <dbReference type="ARBA" id="ARBA00022723"/>
    </source>
</evidence>
<gene>
    <name evidence="8" type="ORF">DFH94DRAFT_354734</name>
</gene>
<keyword evidence="5" id="KW-0106">Calcium</keyword>
<keyword evidence="2" id="KW-0963">Cytoplasm</keyword>
<feature type="domain" description="EF-hand" evidence="7">
    <location>
        <begin position="178"/>
        <end position="213"/>
    </location>
</feature>
<reference evidence="8" key="2">
    <citation type="journal article" date="2020" name="Nat. Commun.">
        <title>Large-scale genome sequencing of mycorrhizal fungi provides insights into the early evolution of symbiotic traits.</title>
        <authorList>
            <person name="Miyauchi S."/>
            <person name="Kiss E."/>
            <person name="Kuo A."/>
            <person name="Drula E."/>
            <person name="Kohler A."/>
            <person name="Sanchez-Garcia M."/>
            <person name="Morin E."/>
            <person name="Andreopoulos B."/>
            <person name="Barry K.W."/>
            <person name="Bonito G."/>
            <person name="Buee M."/>
            <person name="Carver A."/>
            <person name="Chen C."/>
            <person name="Cichocki N."/>
            <person name="Clum A."/>
            <person name="Culley D."/>
            <person name="Crous P.W."/>
            <person name="Fauchery L."/>
            <person name="Girlanda M."/>
            <person name="Hayes R.D."/>
            <person name="Keri Z."/>
            <person name="LaButti K."/>
            <person name="Lipzen A."/>
            <person name="Lombard V."/>
            <person name="Magnuson J."/>
            <person name="Maillard F."/>
            <person name="Murat C."/>
            <person name="Nolan M."/>
            <person name="Ohm R.A."/>
            <person name="Pangilinan J."/>
            <person name="Pereira M.F."/>
            <person name="Perotto S."/>
            <person name="Peter M."/>
            <person name="Pfister S."/>
            <person name="Riley R."/>
            <person name="Sitrit Y."/>
            <person name="Stielow J.B."/>
            <person name="Szollosi G."/>
            <person name="Zifcakova L."/>
            <person name="Stursova M."/>
            <person name="Spatafora J.W."/>
            <person name="Tedersoo L."/>
            <person name="Vaario L.M."/>
            <person name="Yamada A."/>
            <person name="Yan M."/>
            <person name="Wang P."/>
            <person name="Xu J."/>
            <person name="Bruns T."/>
            <person name="Baldrian P."/>
            <person name="Vilgalys R."/>
            <person name="Dunand C."/>
            <person name="Henrissat B."/>
            <person name="Grigoriev I.V."/>
            <person name="Hibbett D."/>
            <person name="Nagy L.G."/>
            <person name="Martin F.M."/>
        </authorList>
    </citation>
    <scope>NUCLEOTIDE SEQUENCE</scope>
    <source>
        <strain evidence="8">Prilba</strain>
    </source>
</reference>
<evidence type="ECO:0000313" key="9">
    <source>
        <dbReference type="Proteomes" id="UP000759537"/>
    </source>
</evidence>
<dbReference type="Proteomes" id="UP000759537">
    <property type="component" value="Unassembled WGS sequence"/>
</dbReference>
<dbReference type="EMBL" id="WHVB01000046">
    <property type="protein sequence ID" value="KAF8465602.1"/>
    <property type="molecule type" value="Genomic_DNA"/>
</dbReference>
<dbReference type="InterPro" id="IPR018247">
    <property type="entry name" value="EF_Hand_1_Ca_BS"/>
</dbReference>
<organism evidence="8 9">
    <name type="scientific">Russula ochroleuca</name>
    <dbReference type="NCBI Taxonomy" id="152965"/>
    <lineage>
        <taxon>Eukaryota</taxon>
        <taxon>Fungi</taxon>
        <taxon>Dikarya</taxon>
        <taxon>Basidiomycota</taxon>
        <taxon>Agaricomycotina</taxon>
        <taxon>Agaricomycetes</taxon>
        <taxon>Russulales</taxon>
        <taxon>Russulaceae</taxon>
        <taxon>Russula</taxon>
    </lineage>
</organism>
<feature type="compositionally biased region" description="Low complexity" evidence="6">
    <location>
        <begin position="49"/>
        <end position="67"/>
    </location>
</feature>
<proteinExistence type="predicted"/>
<comment type="caution">
    <text evidence="8">The sequence shown here is derived from an EMBL/GenBank/DDBJ whole genome shotgun (WGS) entry which is preliminary data.</text>
</comment>
<dbReference type="AlphaFoldDB" id="A0A9P5JW70"/>
<dbReference type="GO" id="GO:0005509">
    <property type="term" value="F:calcium ion binding"/>
    <property type="evidence" value="ECO:0007669"/>
    <property type="project" value="InterPro"/>
</dbReference>
<dbReference type="PANTHER" id="PTHR46212">
    <property type="entry name" value="PEFLIN"/>
    <property type="match status" value="1"/>
</dbReference>
<evidence type="ECO:0000256" key="5">
    <source>
        <dbReference type="ARBA" id="ARBA00022837"/>
    </source>
</evidence>
<dbReference type="SMART" id="SM00054">
    <property type="entry name" value="EFh"/>
    <property type="match status" value="3"/>
</dbReference>
<dbReference type="GO" id="GO:0005737">
    <property type="term" value="C:cytoplasm"/>
    <property type="evidence" value="ECO:0007669"/>
    <property type="project" value="UniProtKB-SubCell"/>
</dbReference>
<accession>A0A9P5JW70</accession>
<dbReference type="InterPro" id="IPR051426">
    <property type="entry name" value="Peflin/Sorcin_CaBP"/>
</dbReference>
<dbReference type="InterPro" id="IPR011992">
    <property type="entry name" value="EF-hand-dom_pair"/>
</dbReference>
<dbReference type="Gene3D" id="1.10.238.10">
    <property type="entry name" value="EF-hand"/>
    <property type="match status" value="1"/>
</dbReference>
<dbReference type="Pfam" id="PF13499">
    <property type="entry name" value="EF-hand_7"/>
    <property type="match status" value="1"/>
</dbReference>
<sequence>MDNLYRRFSQRQTPSNPPPLGPHPYRDRPSHESPPLSPPHNRNPFVQDAQGAPSSSGWSSGATQGTSHSRQRNPPQLDSYSRHNEGAYNPGGFMQHGNFASPSDSPTITDAERDQARNWFVAIDQDGNEELSYEELHHALLTNNNRPFSANTVKYLVSLFDRNGDGVIGSDEFVPLWVYLNKWIWMFDSFDGDRDGRIDTAELGLALANYGVHVGPDILDIVMKKYGEVPAAPRRSRQPVPAPSPRMDLDQFVCACVSVREMCKLYVDCSAQGQARIRQDVFLKAVLALP</sequence>
<feature type="compositionally biased region" description="Polar residues" evidence="6">
    <location>
        <begin position="98"/>
        <end position="108"/>
    </location>
</feature>
<evidence type="ECO:0000259" key="7">
    <source>
        <dbReference type="PROSITE" id="PS50222"/>
    </source>
</evidence>
<evidence type="ECO:0000256" key="6">
    <source>
        <dbReference type="SAM" id="MobiDB-lite"/>
    </source>
</evidence>
<feature type="region of interest" description="Disordered" evidence="6">
    <location>
        <begin position="1"/>
        <end position="109"/>
    </location>
</feature>
<protein>
    <recommendedName>
        <fullName evidence="7">EF-hand domain-containing protein</fullName>
    </recommendedName>
</protein>